<keyword evidence="9" id="KW-1185">Reference proteome</keyword>
<dbReference type="Gene3D" id="3.40.250.10">
    <property type="entry name" value="Rhodanese-like domain"/>
    <property type="match status" value="1"/>
</dbReference>
<dbReference type="InterPro" id="IPR023753">
    <property type="entry name" value="FAD/NAD-binding_dom"/>
</dbReference>
<keyword evidence="4" id="KW-0274">FAD</keyword>
<dbReference type="Pfam" id="PF02852">
    <property type="entry name" value="Pyr_redox_dim"/>
    <property type="match status" value="1"/>
</dbReference>
<dbReference type="Pfam" id="PF00581">
    <property type="entry name" value="Rhodanese"/>
    <property type="match status" value="1"/>
</dbReference>
<dbReference type="InterPro" id="IPR004099">
    <property type="entry name" value="Pyr_nucl-diS_OxRdtase_dimer"/>
</dbReference>
<dbReference type="PANTHER" id="PTHR43429">
    <property type="entry name" value="PYRIDINE NUCLEOTIDE-DISULFIDE OXIDOREDUCTASE DOMAIN-CONTAINING"/>
    <property type="match status" value="1"/>
</dbReference>
<dbReference type="PRINTS" id="PR00411">
    <property type="entry name" value="PNDRDTASEI"/>
</dbReference>
<evidence type="ECO:0000313" key="8">
    <source>
        <dbReference type="EMBL" id="QJX00455.1"/>
    </source>
</evidence>
<dbReference type="SUPFAM" id="SSF52821">
    <property type="entry name" value="Rhodanese/Cell cycle control phosphatase"/>
    <property type="match status" value="1"/>
</dbReference>
<evidence type="ECO:0000259" key="7">
    <source>
        <dbReference type="PROSITE" id="PS50206"/>
    </source>
</evidence>
<dbReference type="PANTHER" id="PTHR43429:SF1">
    <property type="entry name" value="NAD(P)H SULFUR OXIDOREDUCTASE (COA-DEPENDENT)"/>
    <property type="match status" value="1"/>
</dbReference>
<feature type="domain" description="Rhodanese" evidence="7">
    <location>
        <begin position="475"/>
        <end position="558"/>
    </location>
</feature>
<dbReference type="PROSITE" id="PS50206">
    <property type="entry name" value="RHODANESE_3"/>
    <property type="match status" value="1"/>
</dbReference>
<gene>
    <name evidence="8" type="ORF">FTUN_8085</name>
</gene>
<dbReference type="GO" id="GO:0016491">
    <property type="term" value="F:oxidoreductase activity"/>
    <property type="evidence" value="ECO:0007669"/>
    <property type="project" value="UniProtKB-KW"/>
</dbReference>
<comment type="similarity">
    <text evidence="2">Belongs to the class-III pyridine nucleotide-disulfide oxidoreductase family.</text>
</comment>
<dbReference type="EMBL" id="CP053452">
    <property type="protein sequence ID" value="QJX00455.1"/>
    <property type="molecule type" value="Genomic_DNA"/>
</dbReference>
<dbReference type="InterPro" id="IPR001763">
    <property type="entry name" value="Rhodanese-like_dom"/>
</dbReference>
<organism evidence="8 9">
    <name type="scientific">Frigoriglobus tundricola</name>
    <dbReference type="NCBI Taxonomy" id="2774151"/>
    <lineage>
        <taxon>Bacteria</taxon>
        <taxon>Pseudomonadati</taxon>
        <taxon>Planctomycetota</taxon>
        <taxon>Planctomycetia</taxon>
        <taxon>Gemmatales</taxon>
        <taxon>Gemmataceae</taxon>
        <taxon>Frigoriglobus</taxon>
    </lineage>
</organism>
<dbReference type="Gene3D" id="3.50.50.60">
    <property type="entry name" value="FAD/NAD(P)-binding domain"/>
    <property type="match status" value="2"/>
</dbReference>
<dbReference type="InterPro" id="IPR036188">
    <property type="entry name" value="FAD/NAD-bd_sf"/>
</dbReference>
<proteinExistence type="inferred from homology"/>
<dbReference type="PRINTS" id="PR00368">
    <property type="entry name" value="FADPNR"/>
</dbReference>
<keyword evidence="5" id="KW-0560">Oxidoreductase</keyword>
<sequence length="559" mass="59359">MGQRVLIVGGVAGGMSAATRARRLAEDAEIVVFERGPHVSFANCGLPYFLGGEIADRNKLLVQTPERLKAVFNLDIRTHAEVVSIDPEHKEITVRDRTSNRVSTERYDALILSTGAAPVVPRVPGADRPGHFALRTLEDMDAIDGWIKERGATNGVVVGGGFIGLEVAEQLHRRGLRISVIERNPQVLKPFDPEMAAHLHIELRKHGVGLYLNNGLSRFDSPTAGERAGASVVVLANGTRLPADVVILGLGVRPEAKLARDAGLVIGPTGGVKVDAHLRTSAPDVYAVGDAIEVTHGVTGRPALIPLGGPANRQGRTAADNIFGVPSAYPGTLGTAIVRVFDRTAAVTGANEAQLKDAGMAFEAVHLHPNAHAGYYPGAAPLALKVLFDPVTGRLLGAQAVGADGIDKRIDVLATALRAGMTVDDVADLELCYAPPFGAAKDPVNLAGMAAQNVRAGLVHPIRWDEIASLDRTLALILDFRDRAEREAGAIPGSVHIPLGELRARLDELPRDAEIIAHCASGQRSYNACRILMQNGFRCRNLVGSFKTWKAAVDGSRPT</sequence>
<evidence type="ECO:0000256" key="3">
    <source>
        <dbReference type="ARBA" id="ARBA00022630"/>
    </source>
</evidence>
<evidence type="ECO:0000256" key="6">
    <source>
        <dbReference type="ARBA" id="ARBA00023284"/>
    </source>
</evidence>
<dbReference type="SMART" id="SM00450">
    <property type="entry name" value="RHOD"/>
    <property type="match status" value="1"/>
</dbReference>
<evidence type="ECO:0000313" key="9">
    <source>
        <dbReference type="Proteomes" id="UP000503447"/>
    </source>
</evidence>
<dbReference type="InterPro" id="IPR016156">
    <property type="entry name" value="FAD/NAD-linked_Rdtase_dimer_sf"/>
</dbReference>
<dbReference type="KEGG" id="ftj:FTUN_8085"/>
<dbReference type="SUPFAM" id="SSF55424">
    <property type="entry name" value="FAD/NAD-linked reductases, dimerisation (C-terminal) domain"/>
    <property type="match status" value="1"/>
</dbReference>
<evidence type="ECO:0000256" key="1">
    <source>
        <dbReference type="ARBA" id="ARBA00001974"/>
    </source>
</evidence>
<dbReference type="SUPFAM" id="SSF51905">
    <property type="entry name" value="FAD/NAD(P)-binding domain"/>
    <property type="match status" value="2"/>
</dbReference>
<accession>A0A6M5Z3Z7</accession>
<comment type="cofactor">
    <cofactor evidence="1">
        <name>FAD</name>
        <dbReference type="ChEBI" id="CHEBI:57692"/>
    </cofactor>
</comment>
<dbReference type="AlphaFoldDB" id="A0A6M5Z3Z7"/>
<keyword evidence="6" id="KW-0676">Redox-active center</keyword>
<evidence type="ECO:0000256" key="5">
    <source>
        <dbReference type="ARBA" id="ARBA00023002"/>
    </source>
</evidence>
<name>A0A6M5Z3Z7_9BACT</name>
<dbReference type="InterPro" id="IPR050260">
    <property type="entry name" value="FAD-bd_OxRdtase"/>
</dbReference>
<dbReference type="InterPro" id="IPR036873">
    <property type="entry name" value="Rhodanese-like_dom_sf"/>
</dbReference>
<reference evidence="9" key="1">
    <citation type="submission" date="2020-05" db="EMBL/GenBank/DDBJ databases">
        <title>Frigoriglobus tundricola gen. nov., sp. nov., a psychrotolerant cellulolytic planctomycete of the family Gemmataceae with two divergent copies of 16S rRNA gene.</title>
        <authorList>
            <person name="Kulichevskaya I.S."/>
            <person name="Ivanova A.A."/>
            <person name="Naumoff D.G."/>
            <person name="Beletsky A.V."/>
            <person name="Rijpstra W.I.C."/>
            <person name="Sinninghe Damste J.S."/>
            <person name="Mardanov A.V."/>
            <person name="Ravin N.V."/>
            <person name="Dedysh S.N."/>
        </authorList>
    </citation>
    <scope>NUCLEOTIDE SEQUENCE [LARGE SCALE GENOMIC DNA]</scope>
    <source>
        <strain evidence="9">PL17</strain>
    </source>
</reference>
<dbReference type="Pfam" id="PF07992">
    <property type="entry name" value="Pyr_redox_2"/>
    <property type="match status" value="1"/>
</dbReference>
<protein>
    <recommendedName>
        <fullName evidence="7">Rhodanese domain-containing protein</fullName>
    </recommendedName>
</protein>
<keyword evidence="3" id="KW-0285">Flavoprotein</keyword>
<dbReference type="Proteomes" id="UP000503447">
    <property type="component" value="Chromosome"/>
</dbReference>
<evidence type="ECO:0000256" key="4">
    <source>
        <dbReference type="ARBA" id="ARBA00022827"/>
    </source>
</evidence>
<evidence type="ECO:0000256" key="2">
    <source>
        <dbReference type="ARBA" id="ARBA00009130"/>
    </source>
</evidence>